<feature type="domain" description="Tf2-1-like SH3-like" evidence="1">
    <location>
        <begin position="173"/>
        <end position="221"/>
    </location>
</feature>
<dbReference type="InterPro" id="IPR056924">
    <property type="entry name" value="SH3_Tf2-1"/>
</dbReference>
<proteinExistence type="predicted"/>
<reference evidence="2" key="2">
    <citation type="submission" date="2005-04" db="EMBL/GenBank/DDBJ databases">
        <authorList>
            <person name="Buell C.R."/>
            <person name="Wing R.A."/>
            <person name="McCombie W.A."/>
            <person name="Ouyang S."/>
        </authorList>
    </citation>
    <scope>NUCLEOTIDE SEQUENCE</scope>
</reference>
<dbReference type="AlphaFoldDB" id="Q2QTL5"/>
<protein>
    <submittedName>
        <fullName evidence="2">Retrotransposon protein, putative, unclassified</fullName>
    </submittedName>
</protein>
<organism evidence="2">
    <name type="scientific">Oryza sativa subsp. japonica</name>
    <name type="common">Rice</name>
    <dbReference type="NCBI Taxonomy" id="39947"/>
    <lineage>
        <taxon>Eukaryota</taxon>
        <taxon>Viridiplantae</taxon>
        <taxon>Streptophyta</taxon>
        <taxon>Embryophyta</taxon>
        <taxon>Tracheophyta</taxon>
        <taxon>Spermatophyta</taxon>
        <taxon>Magnoliopsida</taxon>
        <taxon>Liliopsida</taxon>
        <taxon>Poales</taxon>
        <taxon>Poaceae</taxon>
        <taxon>BOP clade</taxon>
        <taxon>Oryzoideae</taxon>
        <taxon>Oryzeae</taxon>
        <taxon>Oryzinae</taxon>
        <taxon>Oryza</taxon>
        <taxon>Oryza sativa</taxon>
    </lineage>
</organism>
<evidence type="ECO:0000313" key="2">
    <source>
        <dbReference type="EMBL" id="ABA97155.1"/>
    </source>
</evidence>
<sequence>MTLNGFNGEPTEAKGIFSVELTIGNKMLPTAFLIIDVQEWLQKRVQEYRYIKNDIGESIEDFAEVEKLDQGFTSVDPLEEVDIGDGTIPRLIISILKRGRVLSWAAKAWSCAATFVIFFDISAKSLRMPAKRVSGMSTISEPMDTEPKQSDTKLSRARELEGGLLHQPIASLAVRGRGKLGPKFYGPYQIIECISSVAYRRCLPPGAHLHDVFHVGLWKPFTGVPPEVVPSLPPTHHGQVCLQLETVSQSRLAHGLREVLVQWKNKPVANFQLEDELLLRGRDVTWGLQYSRRRNRKPATTM</sequence>
<accession>Q2QTL5</accession>
<gene>
    <name evidence="2" type="ordered locus">LOC_Os12g19250</name>
</gene>
<name>Q2QTL5_ORYSJ</name>
<dbReference type="Pfam" id="PF24626">
    <property type="entry name" value="SH3_Tf2-1"/>
    <property type="match status" value="1"/>
</dbReference>
<reference evidence="2" key="3">
    <citation type="submission" date="2006-01" db="EMBL/GenBank/DDBJ databases">
        <authorList>
            <person name="Buell R."/>
        </authorList>
    </citation>
    <scope>NUCLEOTIDE SEQUENCE</scope>
</reference>
<reference evidence="2" key="1">
    <citation type="journal article" date="2005" name="BMC Biol.">
        <title>The sequence of rice chromosomes 11 and 12, rich in disease resistance genes and recent gene duplications.</title>
        <authorList>
            <consortium name="The rice chromosomes 11 and 12 sequencing consortia"/>
        </authorList>
    </citation>
    <scope>NUCLEOTIDE SEQUENCE [LARGE SCALE GENOMIC DNA]</scope>
</reference>
<evidence type="ECO:0000259" key="1">
    <source>
        <dbReference type="Pfam" id="PF24626"/>
    </source>
</evidence>
<dbReference type="EMBL" id="DP000011">
    <property type="protein sequence ID" value="ABA97155.1"/>
    <property type="molecule type" value="Genomic_DNA"/>
</dbReference>